<dbReference type="AlphaFoldDB" id="A0A2I2GQ28"/>
<dbReference type="GeneID" id="36550917"/>
<comment type="caution">
    <text evidence="1">The sequence shown here is derived from an EMBL/GenBank/DDBJ whole genome shotgun (WGS) entry which is preliminary data.</text>
</comment>
<organism evidence="1 2">
    <name type="scientific">Aspergillus steynii IBT 23096</name>
    <dbReference type="NCBI Taxonomy" id="1392250"/>
    <lineage>
        <taxon>Eukaryota</taxon>
        <taxon>Fungi</taxon>
        <taxon>Dikarya</taxon>
        <taxon>Ascomycota</taxon>
        <taxon>Pezizomycotina</taxon>
        <taxon>Eurotiomycetes</taxon>
        <taxon>Eurotiomycetidae</taxon>
        <taxon>Eurotiales</taxon>
        <taxon>Aspergillaceae</taxon>
        <taxon>Aspergillus</taxon>
        <taxon>Aspergillus subgen. Circumdati</taxon>
    </lineage>
</organism>
<dbReference type="VEuPathDB" id="FungiDB:P170DRAFT_28770"/>
<evidence type="ECO:0000313" key="2">
    <source>
        <dbReference type="Proteomes" id="UP000234275"/>
    </source>
</evidence>
<proteinExistence type="predicted"/>
<gene>
    <name evidence="1" type="ORF">P170DRAFT_28770</name>
</gene>
<reference evidence="1 2" key="1">
    <citation type="submission" date="2016-12" db="EMBL/GenBank/DDBJ databases">
        <title>The genomes of Aspergillus section Nigri reveals drivers in fungal speciation.</title>
        <authorList>
            <consortium name="DOE Joint Genome Institute"/>
            <person name="Vesth T.C."/>
            <person name="Nybo J."/>
            <person name="Theobald S."/>
            <person name="Brandl J."/>
            <person name="Frisvad J.C."/>
            <person name="Nielsen K.F."/>
            <person name="Lyhne E.K."/>
            <person name="Kogle M.E."/>
            <person name="Kuo A."/>
            <person name="Riley R."/>
            <person name="Clum A."/>
            <person name="Nolan M."/>
            <person name="Lipzen A."/>
            <person name="Salamov A."/>
            <person name="Henrissat B."/>
            <person name="Wiebenga A."/>
            <person name="De Vries R.P."/>
            <person name="Grigoriev I.V."/>
            <person name="Mortensen U.H."/>
            <person name="Andersen M.R."/>
            <person name="Baker S.E."/>
        </authorList>
    </citation>
    <scope>NUCLEOTIDE SEQUENCE [LARGE SCALE GENOMIC DNA]</scope>
    <source>
        <strain evidence="1 2">IBT 23096</strain>
    </source>
</reference>
<evidence type="ECO:0000313" key="1">
    <source>
        <dbReference type="EMBL" id="PLB54970.1"/>
    </source>
</evidence>
<keyword evidence="2" id="KW-1185">Reference proteome</keyword>
<sequence length="64" mass="7415">MGCLKAVFCCLNEKKKKRMEISVLFVSWKNFVYTQVAKWLAAFPTINRMPNFGSFQIFPSCNDS</sequence>
<name>A0A2I2GQ28_9EURO</name>
<dbReference type="RefSeq" id="XP_024710272.1">
    <property type="nucleotide sequence ID" value="XM_024843218.1"/>
</dbReference>
<accession>A0A2I2GQ28</accession>
<dbReference type="EMBL" id="MSFO01000001">
    <property type="protein sequence ID" value="PLB54970.1"/>
    <property type="molecule type" value="Genomic_DNA"/>
</dbReference>
<dbReference type="Proteomes" id="UP000234275">
    <property type="component" value="Unassembled WGS sequence"/>
</dbReference>
<protein>
    <submittedName>
        <fullName evidence="1">Uncharacterized protein</fullName>
    </submittedName>
</protein>